<sequence>MPTTRAPEPPRAPARRPRRRAPARLRQAVLALEVLDEVDLDPTSTGVRLAAGGDLSWADVEAAVGPWVEVPDHPVTRARLLAATEVAGLLAVGGPDAVLAVLHAHGEPVDPGPLTPGEGWVREAVPGGALALGPGIADLGRVRDPLPLPPLPLVRESLGDRLDVAWDRVRTDLERLGGLLVERLERDASERRPLVLRPVGAADVVSLLGSERVRAFVASGDGTGMRGLAVPVRDRGWFDLARIDPAYVRAAWAASEPLYRAFDRPLLVTRDEVAVPPDGGDVLGAVLADPAAPARRDVRWR</sequence>
<dbReference type="RefSeq" id="WP_340271657.1">
    <property type="nucleotide sequence ID" value="NZ_JBBEOG010000013.1"/>
</dbReference>
<keyword evidence="3" id="KW-1185">Reference proteome</keyword>
<evidence type="ECO:0000256" key="1">
    <source>
        <dbReference type="SAM" id="MobiDB-lite"/>
    </source>
</evidence>
<protein>
    <submittedName>
        <fullName evidence="2">Uncharacterized protein</fullName>
    </submittedName>
</protein>
<proteinExistence type="predicted"/>
<comment type="caution">
    <text evidence="2">The sequence shown here is derived from an EMBL/GenBank/DDBJ whole genome shotgun (WGS) entry which is preliminary data.</text>
</comment>
<evidence type="ECO:0000313" key="3">
    <source>
        <dbReference type="Proteomes" id="UP001596122"/>
    </source>
</evidence>
<reference evidence="3" key="1">
    <citation type="journal article" date="2019" name="Int. J. Syst. Evol. Microbiol.">
        <title>The Global Catalogue of Microorganisms (GCM) 10K type strain sequencing project: providing services to taxonomists for standard genome sequencing and annotation.</title>
        <authorList>
            <consortium name="The Broad Institute Genomics Platform"/>
            <consortium name="The Broad Institute Genome Sequencing Center for Infectious Disease"/>
            <person name="Wu L."/>
            <person name="Ma J."/>
        </authorList>
    </citation>
    <scope>NUCLEOTIDE SEQUENCE [LARGE SCALE GENOMIC DNA]</scope>
    <source>
        <strain evidence="3">CCUG 43114</strain>
    </source>
</reference>
<organism evidence="2 3">
    <name type="scientific">Aquipuribacter nitratireducens</name>
    <dbReference type="NCBI Taxonomy" id="650104"/>
    <lineage>
        <taxon>Bacteria</taxon>
        <taxon>Bacillati</taxon>
        <taxon>Actinomycetota</taxon>
        <taxon>Actinomycetes</taxon>
        <taxon>Micrococcales</taxon>
        <taxon>Intrasporangiaceae</taxon>
        <taxon>Aquipuribacter</taxon>
    </lineage>
</organism>
<accession>A0ABW0GU05</accession>
<feature type="region of interest" description="Disordered" evidence="1">
    <location>
        <begin position="1"/>
        <end position="22"/>
    </location>
</feature>
<evidence type="ECO:0000313" key="2">
    <source>
        <dbReference type="EMBL" id="MFC5382411.1"/>
    </source>
</evidence>
<feature type="compositionally biased region" description="Basic residues" evidence="1">
    <location>
        <begin position="13"/>
        <end position="22"/>
    </location>
</feature>
<dbReference type="Proteomes" id="UP001596122">
    <property type="component" value="Unassembled WGS sequence"/>
</dbReference>
<name>A0ABW0GU05_9MICO</name>
<dbReference type="EMBL" id="JBHSLD010000026">
    <property type="protein sequence ID" value="MFC5382411.1"/>
    <property type="molecule type" value="Genomic_DNA"/>
</dbReference>
<gene>
    <name evidence="2" type="ORF">ACFPJ6_16720</name>
</gene>